<evidence type="ECO:0000313" key="10">
    <source>
        <dbReference type="EMBL" id="KAA8644131.1"/>
    </source>
</evidence>
<evidence type="ECO:0000256" key="6">
    <source>
        <dbReference type="SAM" id="MobiDB-lite"/>
    </source>
</evidence>
<evidence type="ECO:0000256" key="2">
    <source>
        <dbReference type="ARBA" id="ARBA00022692"/>
    </source>
</evidence>
<proteinExistence type="inferred from homology"/>
<comment type="caution">
    <text evidence="10">The sequence shown here is derived from an EMBL/GenBank/DDBJ whole genome shotgun (WGS) entry which is preliminary data.</text>
</comment>
<feature type="domain" description="Rhodopsin" evidence="9">
    <location>
        <begin position="1"/>
        <end position="138"/>
    </location>
</feature>
<feature type="transmembrane region" description="Helical" evidence="7">
    <location>
        <begin position="76"/>
        <end position="95"/>
    </location>
</feature>
<dbReference type="RefSeq" id="XP_033423492.1">
    <property type="nucleotide sequence ID" value="XM_033572940.1"/>
</dbReference>
<evidence type="ECO:0000256" key="3">
    <source>
        <dbReference type="ARBA" id="ARBA00022989"/>
    </source>
</evidence>
<evidence type="ECO:0000256" key="1">
    <source>
        <dbReference type="ARBA" id="ARBA00004141"/>
    </source>
</evidence>
<keyword evidence="4 7" id="KW-0472">Membrane</keyword>
<evidence type="ECO:0000256" key="7">
    <source>
        <dbReference type="SAM" id="Phobius"/>
    </source>
</evidence>
<dbReference type="GeneID" id="54331031"/>
<reference evidence="10 11" key="1">
    <citation type="submission" date="2019-08" db="EMBL/GenBank/DDBJ databases">
        <title>The genome sequence of a newly discovered highly antifungal drug resistant Aspergillus species, Aspergillus tanneri NIH 1004.</title>
        <authorList>
            <person name="Mounaud S."/>
            <person name="Singh I."/>
            <person name="Joardar V."/>
            <person name="Pakala S."/>
            <person name="Pakala S."/>
            <person name="Venepally P."/>
            <person name="Chung J.K."/>
            <person name="Losada L."/>
            <person name="Nierman W.C."/>
        </authorList>
    </citation>
    <scope>NUCLEOTIDE SEQUENCE [LARGE SCALE GENOMIC DNA]</scope>
    <source>
        <strain evidence="10 11">NIH1004</strain>
    </source>
</reference>
<dbReference type="VEuPathDB" id="FungiDB:EYZ11_001703"/>
<comment type="similarity">
    <text evidence="5">Belongs to the SAT4 family.</text>
</comment>
<sequence length="237" mass="26070">MGILTSSFLVLTLMAVWQCNPIHAAWDYDIKDAHCLNIPNIAYANAAVNIATEIMIFILPLPVLRTLHTPRKKKMALCSIFGIGVIVIAIATARLGTLSNVGTYNDFTYAQVPVYVLSCAEVAMADICAAAPTFYEVVVQIRRNALQMTEPDSIAMQQRLPKKSSPSGTPHARGHINDRIYPGSMNLSDLAIMGRTWISDNQDIEHTPSFSSHRDVLASINARQVSPKSTWSQEEVT</sequence>
<evidence type="ECO:0000259" key="9">
    <source>
        <dbReference type="Pfam" id="PF20684"/>
    </source>
</evidence>
<feature type="transmembrane region" description="Helical" evidence="7">
    <location>
        <begin position="42"/>
        <end position="64"/>
    </location>
</feature>
<dbReference type="Pfam" id="PF20684">
    <property type="entry name" value="Fung_rhodopsin"/>
    <property type="match status" value="1"/>
</dbReference>
<evidence type="ECO:0000256" key="4">
    <source>
        <dbReference type="ARBA" id="ARBA00023136"/>
    </source>
</evidence>
<feature type="chain" id="PRO_5024307025" description="Rhodopsin domain-containing protein" evidence="8">
    <location>
        <begin position="25"/>
        <end position="237"/>
    </location>
</feature>
<dbReference type="PANTHER" id="PTHR33048:SF47">
    <property type="entry name" value="INTEGRAL MEMBRANE PROTEIN-RELATED"/>
    <property type="match status" value="1"/>
</dbReference>
<protein>
    <recommendedName>
        <fullName evidence="9">Rhodopsin domain-containing protein</fullName>
    </recommendedName>
</protein>
<evidence type="ECO:0000256" key="5">
    <source>
        <dbReference type="ARBA" id="ARBA00038359"/>
    </source>
</evidence>
<organism evidence="10 11">
    <name type="scientific">Aspergillus tanneri</name>
    <dbReference type="NCBI Taxonomy" id="1220188"/>
    <lineage>
        <taxon>Eukaryota</taxon>
        <taxon>Fungi</taxon>
        <taxon>Dikarya</taxon>
        <taxon>Ascomycota</taxon>
        <taxon>Pezizomycotina</taxon>
        <taxon>Eurotiomycetes</taxon>
        <taxon>Eurotiomycetidae</taxon>
        <taxon>Eurotiales</taxon>
        <taxon>Aspergillaceae</taxon>
        <taxon>Aspergillus</taxon>
        <taxon>Aspergillus subgen. Circumdati</taxon>
    </lineage>
</organism>
<dbReference type="Proteomes" id="UP000324241">
    <property type="component" value="Unassembled WGS sequence"/>
</dbReference>
<accession>A0A5M9MBD1</accession>
<keyword evidence="8" id="KW-0732">Signal</keyword>
<gene>
    <name evidence="10" type="ORF">ATNIH1004_008329</name>
</gene>
<comment type="subcellular location">
    <subcellularLocation>
        <location evidence="1">Membrane</location>
        <topology evidence="1">Multi-pass membrane protein</topology>
    </subcellularLocation>
</comment>
<dbReference type="PANTHER" id="PTHR33048">
    <property type="entry name" value="PTH11-LIKE INTEGRAL MEMBRANE PROTEIN (AFU_ORTHOLOGUE AFUA_5G11245)"/>
    <property type="match status" value="1"/>
</dbReference>
<name>A0A5M9MBD1_9EURO</name>
<evidence type="ECO:0000313" key="11">
    <source>
        <dbReference type="Proteomes" id="UP000324241"/>
    </source>
</evidence>
<evidence type="ECO:0000256" key="8">
    <source>
        <dbReference type="SAM" id="SignalP"/>
    </source>
</evidence>
<dbReference type="InterPro" id="IPR049326">
    <property type="entry name" value="Rhodopsin_dom_fungi"/>
</dbReference>
<dbReference type="GO" id="GO:0016020">
    <property type="term" value="C:membrane"/>
    <property type="evidence" value="ECO:0007669"/>
    <property type="project" value="UniProtKB-SubCell"/>
</dbReference>
<dbReference type="OrthoDB" id="2496787at2759"/>
<keyword evidence="3 7" id="KW-1133">Transmembrane helix</keyword>
<dbReference type="AlphaFoldDB" id="A0A5M9MBD1"/>
<feature type="signal peptide" evidence="8">
    <location>
        <begin position="1"/>
        <end position="24"/>
    </location>
</feature>
<feature type="transmembrane region" description="Helical" evidence="7">
    <location>
        <begin position="115"/>
        <end position="138"/>
    </location>
</feature>
<feature type="region of interest" description="Disordered" evidence="6">
    <location>
        <begin position="157"/>
        <end position="178"/>
    </location>
</feature>
<dbReference type="InterPro" id="IPR052337">
    <property type="entry name" value="SAT4-like"/>
</dbReference>
<dbReference type="EMBL" id="QUQM01000006">
    <property type="protein sequence ID" value="KAA8644131.1"/>
    <property type="molecule type" value="Genomic_DNA"/>
</dbReference>
<keyword evidence="2 7" id="KW-0812">Transmembrane</keyword>